<evidence type="ECO:0000313" key="3">
    <source>
        <dbReference type="Proteomes" id="UP000256779"/>
    </source>
</evidence>
<evidence type="ECO:0000259" key="1">
    <source>
        <dbReference type="Pfam" id="PF09345"/>
    </source>
</evidence>
<evidence type="ECO:0000313" key="2">
    <source>
        <dbReference type="EMBL" id="REE05956.1"/>
    </source>
</evidence>
<keyword evidence="3" id="KW-1185">Reference proteome</keyword>
<protein>
    <submittedName>
        <fullName evidence="2">Uncharacterized protein DUF1987</fullName>
    </submittedName>
</protein>
<dbReference type="Proteomes" id="UP000256779">
    <property type="component" value="Unassembled WGS sequence"/>
</dbReference>
<sequence length="149" mass="16833">MNTTTVSIETAIISAFTKMQQLGRRPASKLVVAQTGQTPYVCYDRRSARLHIAGVSLGAGMEAFYEPFVKELRQGLTNKKATTVELYLKDINPETAKVLFQLFKSLKKAMAEGTDSQVFWMADRSNRKLQDMAMDFAELYELNLELKLI</sequence>
<dbReference type="AlphaFoldDB" id="A0A3D9LJY7"/>
<reference evidence="2 3" key="1">
    <citation type="submission" date="2018-07" db="EMBL/GenBank/DDBJ databases">
        <title>Genomic Encyclopedia of Type Strains, Phase IV (KMG-IV): sequencing the most valuable type-strain genomes for metagenomic binning, comparative biology and taxonomic classification.</title>
        <authorList>
            <person name="Goeker M."/>
        </authorList>
    </citation>
    <scope>NUCLEOTIDE SEQUENCE [LARGE SCALE GENOMIC DNA]</scope>
    <source>
        <strain evidence="2 3">DSM 4134</strain>
    </source>
</reference>
<name>A0A3D9LJY7_MARFU</name>
<dbReference type="EMBL" id="QREG01000001">
    <property type="protein sequence ID" value="REE05956.1"/>
    <property type="molecule type" value="Genomic_DNA"/>
</dbReference>
<feature type="domain" description="SiaC family regulatory phosphoprotein" evidence="1">
    <location>
        <begin position="33"/>
        <end position="146"/>
    </location>
</feature>
<organism evidence="2 3">
    <name type="scientific">Marinoscillum furvescens DSM 4134</name>
    <dbReference type="NCBI Taxonomy" id="1122208"/>
    <lineage>
        <taxon>Bacteria</taxon>
        <taxon>Pseudomonadati</taxon>
        <taxon>Bacteroidota</taxon>
        <taxon>Cytophagia</taxon>
        <taxon>Cytophagales</taxon>
        <taxon>Reichenbachiellaceae</taxon>
        <taxon>Marinoscillum</taxon>
    </lineage>
</organism>
<proteinExistence type="predicted"/>
<dbReference type="InterPro" id="IPR018530">
    <property type="entry name" value="SiaC"/>
</dbReference>
<gene>
    <name evidence="2" type="ORF">C7460_101475</name>
</gene>
<accession>A0A3D9LJY7</accession>
<dbReference type="RefSeq" id="WP_115866446.1">
    <property type="nucleotide sequence ID" value="NZ_QREG01000001.1"/>
</dbReference>
<dbReference type="Pfam" id="PF09345">
    <property type="entry name" value="SiaC"/>
    <property type="match status" value="1"/>
</dbReference>
<comment type="caution">
    <text evidence="2">The sequence shown here is derived from an EMBL/GenBank/DDBJ whole genome shotgun (WGS) entry which is preliminary data.</text>
</comment>